<gene>
    <name evidence="3" type="ORF">CEPIT_LOCUS24222</name>
</gene>
<keyword evidence="1" id="KW-1133">Transmembrane helix</keyword>
<comment type="caution">
    <text evidence="3">The sequence shown here is derived from an EMBL/GenBank/DDBJ whole genome shotgun (WGS) entry which is preliminary data.</text>
</comment>
<dbReference type="InterPro" id="IPR054059">
    <property type="entry name" value="MORF/ORRM1/DAG-like_MORF"/>
</dbReference>
<feature type="domain" description="MORF/ORRM1/DAG-like MORF" evidence="2">
    <location>
        <begin position="71"/>
        <end position="103"/>
    </location>
</feature>
<proteinExistence type="predicted"/>
<evidence type="ECO:0000259" key="2">
    <source>
        <dbReference type="Pfam" id="PF21864"/>
    </source>
</evidence>
<accession>A0AAV0EH10</accession>
<reference evidence="3" key="1">
    <citation type="submission" date="2022-07" db="EMBL/GenBank/DDBJ databases">
        <authorList>
            <person name="Macas J."/>
            <person name="Novak P."/>
            <person name="Neumann P."/>
        </authorList>
    </citation>
    <scope>NUCLEOTIDE SEQUENCE</scope>
</reference>
<keyword evidence="1" id="KW-0472">Membrane</keyword>
<dbReference type="Pfam" id="PF21864">
    <property type="entry name" value="MORF_dom"/>
    <property type="match status" value="1"/>
</dbReference>
<sequence length="172" mass="19403">MSLTSSITPLFTTPRFSAKSSALHFQFAISNSCRSSNIVLSFSSSSYGFCCRAIPTTSTPSPYGAPTKAHQHWMVLVEPPPQGFTSRSQIINYYVKTLERVLGRFLLQPYHILILLKMLYLFTCILMISFMKFGSLPMEFEDGQNTYRLSELNCWLPQCCRFPQPGMLGGSD</sequence>
<evidence type="ECO:0000313" key="4">
    <source>
        <dbReference type="Proteomes" id="UP001152523"/>
    </source>
</evidence>
<dbReference type="AlphaFoldDB" id="A0AAV0EH10"/>
<evidence type="ECO:0000256" key="1">
    <source>
        <dbReference type="SAM" id="Phobius"/>
    </source>
</evidence>
<organism evidence="3 4">
    <name type="scientific">Cuscuta epithymum</name>
    <dbReference type="NCBI Taxonomy" id="186058"/>
    <lineage>
        <taxon>Eukaryota</taxon>
        <taxon>Viridiplantae</taxon>
        <taxon>Streptophyta</taxon>
        <taxon>Embryophyta</taxon>
        <taxon>Tracheophyta</taxon>
        <taxon>Spermatophyta</taxon>
        <taxon>Magnoliopsida</taxon>
        <taxon>eudicotyledons</taxon>
        <taxon>Gunneridae</taxon>
        <taxon>Pentapetalae</taxon>
        <taxon>asterids</taxon>
        <taxon>lamiids</taxon>
        <taxon>Solanales</taxon>
        <taxon>Convolvulaceae</taxon>
        <taxon>Cuscuteae</taxon>
        <taxon>Cuscuta</taxon>
        <taxon>Cuscuta subgen. Cuscuta</taxon>
    </lineage>
</organism>
<evidence type="ECO:0000313" key="3">
    <source>
        <dbReference type="EMBL" id="CAH9122106.1"/>
    </source>
</evidence>
<keyword evidence="1" id="KW-0812">Transmembrane</keyword>
<name>A0AAV0EH10_9ASTE</name>
<dbReference type="EMBL" id="CAMAPF010000923">
    <property type="protein sequence ID" value="CAH9122106.1"/>
    <property type="molecule type" value="Genomic_DNA"/>
</dbReference>
<protein>
    <recommendedName>
        <fullName evidence="2">MORF/ORRM1/DAG-like MORF domain-containing protein</fullName>
    </recommendedName>
</protein>
<feature type="transmembrane region" description="Helical" evidence="1">
    <location>
        <begin position="110"/>
        <end position="130"/>
    </location>
</feature>
<keyword evidence="4" id="KW-1185">Reference proteome</keyword>
<dbReference type="Proteomes" id="UP001152523">
    <property type="component" value="Unassembled WGS sequence"/>
</dbReference>